<name>A0A0B1P1A8_UNCNE</name>
<proteinExistence type="predicted"/>
<dbReference type="EMBL" id="JNVN01002400">
    <property type="protein sequence ID" value="KHJ32018.1"/>
    <property type="molecule type" value="Genomic_DNA"/>
</dbReference>
<evidence type="ECO:0000313" key="3">
    <source>
        <dbReference type="Proteomes" id="UP000030854"/>
    </source>
</evidence>
<evidence type="ECO:0000256" key="1">
    <source>
        <dbReference type="SAM" id="MobiDB-lite"/>
    </source>
</evidence>
<dbReference type="AlphaFoldDB" id="A0A0B1P1A8"/>
<dbReference type="PANTHER" id="PTHR28027">
    <property type="entry name" value="TRANSCRIPTIONAL REGULATOR MIT1"/>
    <property type="match status" value="1"/>
</dbReference>
<protein>
    <submittedName>
        <fullName evidence="2">Putative camp-independent regulatory protein pac2</fullName>
    </submittedName>
</protein>
<dbReference type="PANTHER" id="PTHR28027:SF1">
    <property type="entry name" value="CAMP INDEPENDENT REGULATORY PROTEIN (AFU_ORTHOLOGUE AFUA_3G09640)"/>
    <property type="match status" value="1"/>
</dbReference>
<sequence length="449" mass="51181">METYFGHIKTPADAIKLFEACRLGLLQRVRRRLSEKQRQLIKSGSVFIWDEHEAGMRRWTDGKNWSPSRVSGSFLTYREMDGKRASHNELALLPRQSTTASHESIPVSDEELDEESHEQYRYKPDGLMKQTFSITTSTGQNLHLISYYSRSDPNVRNLTQPSFDLHLRHIIPLNAIYPESVLLQVHGQTSAYPEIQPLPHPSFQTTEIFLPRNMCDISLHQYSIDYPWPPSPKLTRNFSPNTNTLPFLNMLPTTAPNNQPTISQAFSSPQINQRTDLRNCENSPKSVLDKQILSLKLPIYASTQESPKLRPLINNHASCPYFGPRPAGENFYSTPMTLKPHLKSLHESLISNSHYSAMITNAGSFGLSGRIPSISSFIYANDSEDNNDIMNKYSRDEAASLADSWGGLDLGSNSWQHMDRSNLMTWRPMVTLDDEDHRALRVLDRKFCV</sequence>
<organism evidence="2 3">
    <name type="scientific">Uncinula necator</name>
    <name type="common">Grape powdery mildew</name>
    <dbReference type="NCBI Taxonomy" id="52586"/>
    <lineage>
        <taxon>Eukaryota</taxon>
        <taxon>Fungi</taxon>
        <taxon>Dikarya</taxon>
        <taxon>Ascomycota</taxon>
        <taxon>Pezizomycotina</taxon>
        <taxon>Leotiomycetes</taxon>
        <taxon>Erysiphales</taxon>
        <taxon>Erysiphaceae</taxon>
        <taxon>Erysiphe</taxon>
    </lineage>
</organism>
<accession>A0A0B1P1A8</accession>
<dbReference type="InterPro" id="IPR018608">
    <property type="entry name" value="Gti1/Pac2"/>
</dbReference>
<keyword evidence="3" id="KW-1185">Reference proteome</keyword>
<feature type="region of interest" description="Disordered" evidence="1">
    <location>
        <begin position="96"/>
        <end position="115"/>
    </location>
</feature>
<dbReference type="HOGENOM" id="CLU_027883_1_0_1"/>
<reference evidence="2 3" key="1">
    <citation type="journal article" date="2014" name="BMC Genomics">
        <title>Adaptive genomic structural variation in the grape powdery mildew pathogen, Erysiphe necator.</title>
        <authorList>
            <person name="Jones L."/>
            <person name="Riaz S."/>
            <person name="Morales-Cruz A."/>
            <person name="Amrine K.C."/>
            <person name="McGuire B."/>
            <person name="Gubler W.D."/>
            <person name="Walker M.A."/>
            <person name="Cantu D."/>
        </authorList>
    </citation>
    <scope>NUCLEOTIDE SEQUENCE [LARGE SCALE GENOMIC DNA]</scope>
    <source>
        <strain evidence="3">c</strain>
    </source>
</reference>
<gene>
    <name evidence="2" type="ORF">EV44_g5014</name>
</gene>
<dbReference type="Proteomes" id="UP000030854">
    <property type="component" value="Unassembled WGS sequence"/>
</dbReference>
<evidence type="ECO:0000313" key="2">
    <source>
        <dbReference type="EMBL" id="KHJ32018.1"/>
    </source>
</evidence>
<comment type="caution">
    <text evidence="2">The sequence shown here is derived from an EMBL/GenBank/DDBJ whole genome shotgun (WGS) entry which is preliminary data.</text>
</comment>
<dbReference type="GO" id="GO:0003677">
    <property type="term" value="F:DNA binding"/>
    <property type="evidence" value="ECO:0007669"/>
    <property type="project" value="TreeGrafter"/>
</dbReference>
<dbReference type="Pfam" id="PF09729">
    <property type="entry name" value="Gti1_Pac2"/>
    <property type="match status" value="1"/>
</dbReference>